<keyword evidence="1" id="KW-0479">Metal-binding</keyword>
<dbReference type="SUPFAM" id="SSF57850">
    <property type="entry name" value="RING/U-box"/>
    <property type="match status" value="1"/>
</dbReference>
<dbReference type="PANTHER" id="PTHR46347:SF1">
    <property type="entry name" value="RING_FYVE_PHD ZINC FINGER SUPERFAMILY PROTEIN"/>
    <property type="match status" value="1"/>
</dbReference>
<comment type="caution">
    <text evidence="7">The sequence shown here is derived from an EMBL/GenBank/DDBJ whole genome shotgun (WGS) entry which is preliminary data.</text>
</comment>
<proteinExistence type="predicted"/>
<evidence type="ECO:0000313" key="8">
    <source>
        <dbReference type="Proteomes" id="UP000601435"/>
    </source>
</evidence>
<dbReference type="PROSITE" id="PS51292">
    <property type="entry name" value="ZF_RING_CH"/>
    <property type="match status" value="1"/>
</dbReference>
<dbReference type="Proteomes" id="UP000601435">
    <property type="component" value="Unassembled WGS sequence"/>
</dbReference>
<dbReference type="EMBL" id="CAJNJA010015768">
    <property type="protein sequence ID" value="CAE7368549.1"/>
    <property type="molecule type" value="Genomic_DNA"/>
</dbReference>
<evidence type="ECO:0000256" key="2">
    <source>
        <dbReference type="ARBA" id="ARBA00022771"/>
    </source>
</evidence>
<dbReference type="SMART" id="SM00744">
    <property type="entry name" value="RINGv"/>
    <property type="match status" value="1"/>
</dbReference>
<dbReference type="GO" id="GO:0008270">
    <property type="term" value="F:zinc ion binding"/>
    <property type="evidence" value="ECO:0007669"/>
    <property type="project" value="UniProtKB-KW"/>
</dbReference>
<organism evidence="7 8">
    <name type="scientific">Symbiodinium necroappetens</name>
    <dbReference type="NCBI Taxonomy" id="1628268"/>
    <lineage>
        <taxon>Eukaryota</taxon>
        <taxon>Sar</taxon>
        <taxon>Alveolata</taxon>
        <taxon>Dinophyceae</taxon>
        <taxon>Suessiales</taxon>
        <taxon>Symbiodiniaceae</taxon>
        <taxon>Symbiodinium</taxon>
    </lineage>
</organism>
<reference evidence="7" key="1">
    <citation type="submission" date="2021-02" db="EMBL/GenBank/DDBJ databases">
        <authorList>
            <person name="Dougan E. K."/>
            <person name="Rhodes N."/>
            <person name="Thang M."/>
            <person name="Chan C."/>
        </authorList>
    </citation>
    <scope>NUCLEOTIDE SEQUENCE</scope>
</reference>
<evidence type="ECO:0000256" key="3">
    <source>
        <dbReference type="ARBA" id="ARBA00022833"/>
    </source>
</evidence>
<keyword evidence="2" id="KW-0863">Zinc-finger</keyword>
<name>A0A812PZ07_9DINO</name>
<dbReference type="PROSITE" id="PS50222">
    <property type="entry name" value="EF_HAND_2"/>
    <property type="match status" value="1"/>
</dbReference>
<feature type="domain" description="RING-CH-type" evidence="6">
    <location>
        <begin position="15"/>
        <end position="75"/>
    </location>
</feature>
<dbReference type="OrthoDB" id="429114at2759"/>
<dbReference type="InterPro" id="IPR011992">
    <property type="entry name" value="EF-hand-dom_pair"/>
</dbReference>
<dbReference type="PROSITE" id="PS00018">
    <property type="entry name" value="EF_HAND_1"/>
    <property type="match status" value="1"/>
</dbReference>
<keyword evidence="4" id="KW-0106">Calcium</keyword>
<sequence>MELRHRKAGRKDEKMLEAEAVLCRICQDSSGKLVRACGCKGTLAYVHPECLMQWRAYSPKAATECELCNCSYTLPGPLGCGQTSALTLTLVALLMIWMSLARDVLVVNGSLLPAAKHCNVGEFTPPWRRALVSLFEAADLDQDGAMSLEEMRALANRTGEKVSDAVLELALKLADHNERGLTLQGLRQTYERDSGAVLLQDPSGAQDPLQLRNIFFFNHNPLQLRKIFLFIITP</sequence>
<dbReference type="Gene3D" id="3.30.40.10">
    <property type="entry name" value="Zinc/RING finger domain, C3HC4 (zinc finger)"/>
    <property type="match status" value="1"/>
</dbReference>
<dbReference type="GO" id="GO:0005509">
    <property type="term" value="F:calcium ion binding"/>
    <property type="evidence" value="ECO:0007669"/>
    <property type="project" value="InterPro"/>
</dbReference>
<dbReference type="PANTHER" id="PTHR46347">
    <property type="entry name" value="RING/FYVE/PHD ZINC FINGER SUPERFAMILY PROTEIN"/>
    <property type="match status" value="1"/>
</dbReference>
<evidence type="ECO:0000259" key="5">
    <source>
        <dbReference type="PROSITE" id="PS50222"/>
    </source>
</evidence>
<evidence type="ECO:0000256" key="1">
    <source>
        <dbReference type="ARBA" id="ARBA00022723"/>
    </source>
</evidence>
<dbReference type="InterPro" id="IPR018247">
    <property type="entry name" value="EF_Hand_1_Ca_BS"/>
</dbReference>
<feature type="domain" description="EF-hand" evidence="5">
    <location>
        <begin position="126"/>
        <end position="161"/>
    </location>
</feature>
<evidence type="ECO:0000259" key="6">
    <source>
        <dbReference type="PROSITE" id="PS51292"/>
    </source>
</evidence>
<evidence type="ECO:0000313" key="7">
    <source>
        <dbReference type="EMBL" id="CAE7368549.1"/>
    </source>
</evidence>
<dbReference type="Pfam" id="PF12906">
    <property type="entry name" value="RINGv"/>
    <property type="match status" value="1"/>
</dbReference>
<dbReference type="InterPro" id="IPR002048">
    <property type="entry name" value="EF_hand_dom"/>
</dbReference>
<dbReference type="AlphaFoldDB" id="A0A812PZ07"/>
<dbReference type="InterPro" id="IPR011016">
    <property type="entry name" value="Znf_RING-CH"/>
</dbReference>
<accession>A0A812PZ07</accession>
<dbReference type="CDD" id="cd16495">
    <property type="entry name" value="RING_CH-C4HC3_MARCH"/>
    <property type="match status" value="1"/>
</dbReference>
<evidence type="ECO:0000256" key="4">
    <source>
        <dbReference type="ARBA" id="ARBA00022837"/>
    </source>
</evidence>
<dbReference type="Gene3D" id="1.10.238.10">
    <property type="entry name" value="EF-hand"/>
    <property type="match status" value="1"/>
</dbReference>
<dbReference type="InterPro" id="IPR013083">
    <property type="entry name" value="Znf_RING/FYVE/PHD"/>
</dbReference>
<dbReference type="SUPFAM" id="SSF47473">
    <property type="entry name" value="EF-hand"/>
    <property type="match status" value="1"/>
</dbReference>
<keyword evidence="8" id="KW-1185">Reference proteome</keyword>
<gene>
    <name evidence="7" type="primary">doa10</name>
    <name evidence="7" type="ORF">SNEC2469_LOCUS9873</name>
</gene>
<keyword evidence="3" id="KW-0862">Zinc</keyword>
<protein>
    <submittedName>
        <fullName evidence="7">Doa10 protein</fullName>
    </submittedName>
</protein>